<dbReference type="InterPro" id="IPR057670">
    <property type="entry name" value="SH3_retrovirus"/>
</dbReference>
<dbReference type="Pfam" id="PF20431">
    <property type="entry name" value="E_motif"/>
    <property type="match status" value="1"/>
</dbReference>
<feature type="compositionally biased region" description="Pro residues" evidence="3">
    <location>
        <begin position="661"/>
        <end position="670"/>
    </location>
</feature>
<dbReference type="InterPro" id="IPR046960">
    <property type="entry name" value="PPR_At4g14850-like_plant"/>
</dbReference>
<accession>A0A2N9HG31</accession>
<evidence type="ECO:0000313" key="5">
    <source>
        <dbReference type="EMBL" id="SPD10651.1"/>
    </source>
</evidence>
<dbReference type="Gene3D" id="3.30.420.10">
    <property type="entry name" value="Ribonuclease H-like superfamily/Ribonuclease H"/>
    <property type="match status" value="1"/>
</dbReference>
<dbReference type="InterPro" id="IPR002885">
    <property type="entry name" value="PPR_rpt"/>
</dbReference>
<dbReference type="CDD" id="cd09272">
    <property type="entry name" value="RNase_HI_RT_Ty1"/>
    <property type="match status" value="1"/>
</dbReference>
<dbReference type="InterPro" id="IPR001584">
    <property type="entry name" value="Integrase_cat-core"/>
</dbReference>
<feature type="domain" description="Integrase catalytic" evidence="4">
    <location>
        <begin position="450"/>
        <end position="547"/>
    </location>
</feature>
<dbReference type="SUPFAM" id="SSF53098">
    <property type="entry name" value="Ribonuclease H-like"/>
    <property type="match status" value="1"/>
</dbReference>
<comment type="similarity">
    <text evidence="2">Belongs to the PPR family. PCMP-E subfamily.</text>
</comment>
<dbReference type="InterPro" id="IPR012337">
    <property type="entry name" value="RNaseH-like_sf"/>
</dbReference>
<reference evidence="5" key="1">
    <citation type="submission" date="2018-02" db="EMBL/GenBank/DDBJ databases">
        <authorList>
            <person name="Cohen D.B."/>
            <person name="Kent A.D."/>
        </authorList>
    </citation>
    <scope>NUCLEOTIDE SEQUENCE</scope>
</reference>
<dbReference type="GO" id="GO:0005737">
    <property type="term" value="C:cytoplasm"/>
    <property type="evidence" value="ECO:0007669"/>
    <property type="project" value="UniProtKB-ARBA"/>
</dbReference>
<dbReference type="GO" id="GO:0015074">
    <property type="term" value="P:DNA integration"/>
    <property type="evidence" value="ECO:0007669"/>
    <property type="project" value="InterPro"/>
</dbReference>
<proteinExistence type="inferred from homology"/>
<feature type="region of interest" description="Disordered" evidence="3">
    <location>
        <begin position="642"/>
        <end position="674"/>
    </location>
</feature>
<evidence type="ECO:0000256" key="1">
    <source>
        <dbReference type="ARBA" id="ARBA00022737"/>
    </source>
</evidence>
<dbReference type="GO" id="GO:0016556">
    <property type="term" value="P:mRNA modification"/>
    <property type="evidence" value="ECO:0007669"/>
    <property type="project" value="UniProtKB-ARBA"/>
</dbReference>
<dbReference type="Pfam" id="PF25597">
    <property type="entry name" value="SH3_retrovirus"/>
    <property type="match status" value="1"/>
</dbReference>
<evidence type="ECO:0000256" key="2">
    <source>
        <dbReference type="ARBA" id="ARBA00061659"/>
    </source>
</evidence>
<gene>
    <name evidence="5" type="ORF">FSB_LOCUS38533</name>
</gene>
<dbReference type="PROSITE" id="PS50994">
    <property type="entry name" value="INTEGRASE"/>
    <property type="match status" value="1"/>
</dbReference>
<dbReference type="AlphaFoldDB" id="A0A2N9HG31"/>
<dbReference type="InterPro" id="IPR036397">
    <property type="entry name" value="RNaseH_sf"/>
</dbReference>
<keyword evidence="1" id="KW-0677">Repeat</keyword>
<dbReference type="FunFam" id="1.25.40.10:FF:000277">
    <property type="entry name" value="Pentatricopeptide repeat-containing protein, mitochondrial"/>
    <property type="match status" value="1"/>
</dbReference>
<dbReference type="EMBL" id="OIVN01003350">
    <property type="protein sequence ID" value="SPD10651.1"/>
    <property type="molecule type" value="Genomic_DNA"/>
</dbReference>
<dbReference type="PANTHER" id="PTHR47926:SF347">
    <property type="entry name" value="PENTATRICOPEPTIDE REPEAT-CONTAINING PROTEIN"/>
    <property type="match status" value="1"/>
</dbReference>
<dbReference type="Pfam" id="PF07727">
    <property type="entry name" value="RVT_2"/>
    <property type="match status" value="2"/>
</dbReference>
<dbReference type="InterPro" id="IPR046848">
    <property type="entry name" value="E_motif"/>
</dbReference>
<dbReference type="Pfam" id="PF01535">
    <property type="entry name" value="PPR"/>
    <property type="match status" value="3"/>
</dbReference>
<dbReference type="PANTHER" id="PTHR47926">
    <property type="entry name" value="PENTATRICOPEPTIDE REPEAT-CONTAINING PROTEIN"/>
    <property type="match status" value="1"/>
</dbReference>
<feature type="compositionally biased region" description="Low complexity" evidence="3">
    <location>
        <begin position="651"/>
        <end position="660"/>
    </location>
</feature>
<dbReference type="Gene3D" id="1.25.40.10">
    <property type="entry name" value="Tetratricopeptide repeat domain"/>
    <property type="match status" value="2"/>
</dbReference>
<dbReference type="InterPro" id="IPR013103">
    <property type="entry name" value="RVT_2"/>
</dbReference>
<dbReference type="GO" id="GO:0003723">
    <property type="term" value="F:RNA binding"/>
    <property type="evidence" value="ECO:0007669"/>
    <property type="project" value="InterPro"/>
</dbReference>
<dbReference type="InterPro" id="IPR011990">
    <property type="entry name" value="TPR-like_helical_dom_sf"/>
</dbReference>
<dbReference type="InterPro" id="IPR043502">
    <property type="entry name" value="DNA/RNA_pol_sf"/>
</dbReference>
<dbReference type="SUPFAM" id="SSF56672">
    <property type="entry name" value="DNA/RNA polymerases"/>
    <property type="match status" value="1"/>
</dbReference>
<evidence type="ECO:0000256" key="3">
    <source>
        <dbReference type="SAM" id="MobiDB-lite"/>
    </source>
</evidence>
<sequence length="1149" mass="128657">MRGRLTLKKVNAAIKDTTTYVGANACCAGESLIHGMQLHGYAIKSGLESDWSLQNSVLKMYTRTGDIEKLVNRFSEMQGIAALSIETLTLLISAFAKSRDLFQGFVQNGYVKDAINLFHQMQAANVEPRAEILRSILDAYTQLGALQLGFGTHGLGFEALELFGLMLKERIKLNNVTFLSLLSACSHSGLVREGCELYNSMKWIFGIQPNLDHYTCMVDLLGRYGKLKEALAIIVKLVIFPDGRIWGALLAAYRVHGDIKLGEYTAQRLLELEPDNVGYHTLLSNVQASVGRWDEVEEVRRVMNEKDLKKKPGWSCFEAKGMIHGFVSADRSHHQVEEIYDILGCLSKMIQESGDSTPSLANLAGKHTSKSPSWIVDSGASDHMTPSADLLHSIASNIPFKPVQIPDGSLLPVTHTGKDLISRRLIGVGKMRDGIYHCTFQNNPMAFQVRQVRSDNGREFFSNPMQDFFHSNGMEHQTSCVDTPQQNGVIERKHRHLLEVARALRFQAHLPLTFWGECILTATYLINLIPTPLLSHRTPYEVLFNKIPTYDHLHVFGCLCYAHNHSKPRDKFATRAYRCIFVGYPYGQRGYKVYDLDRHIIFTSRDVTFYETNFPYASIPAPPSSTPVIPLPILDEADPLPSPLPTPLLSPPSDSSTVPVPNNPAPPPPQRNRQLPRHLHDFVLDPTHTASQSATSGIAHPISHYVSYDKFSPSHTAYLEAITSNDEPTSFSQAVKNPQWREAMANEIAALEANNTWTLETLPPGKRPIPSKWVYKIKYKPDGTIERHKARLVAKGYTQVEGLDYHETFALVAKLVTVRCLLAVAAIRNWELHQLDVNNAFLHGDLHEEVYMTIPQGTSFVAILIYVDDVIIAGNDSHRISSLKNYLHSQFRIKDLGPLKYFLGIEVARSSTGIVLSQRKYTLDILTESGMLGARPCSFPNGTTTQALNRFCQFMHDPRAAHLDAAMRILCYLKSTPGQGLLLPSTGSLQVRAYCDSDWASCPMTRRSTTGYFTLLGDSPISWKSKKQTTVSRSSAEAEYRAMSAVTSELIWLRRLLRELLVSHPQPMQLFCDNQAALHIAANPVYHERTKHIEIDCHFIRERIQSKEIVTAHVSSHDQLADIFTKALGRDRFLSLSSKLGIANLHAPT</sequence>
<organism evidence="5">
    <name type="scientific">Fagus sylvatica</name>
    <name type="common">Beechnut</name>
    <dbReference type="NCBI Taxonomy" id="28930"/>
    <lineage>
        <taxon>Eukaryota</taxon>
        <taxon>Viridiplantae</taxon>
        <taxon>Streptophyta</taxon>
        <taxon>Embryophyta</taxon>
        <taxon>Tracheophyta</taxon>
        <taxon>Spermatophyta</taxon>
        <taxon>Magnoliopsida</taxon>
        <taxon>eudicotyledons</taxon>
        <taxon>Gunneridae</taxon>
        <taxon>Pentapetalae</taxon>
        <taxon>rosids</taxon>
        <taxon>fabids</taxon>
        <taxon>Fagales</taxon>
        <taxon>Fagaceae</taxon>
        <taxon>Fagus</taxon>
    </lineage>
</organism>
<protein>
    <recommendedName>
        <fullName evidence="4">Integrase catalytic domain-containing protein</fullName>
    </recommendedName>
</protein>
<name>A0A2N9HG31_FAGSY</name>
<evidence type="ECO:0000259" key="4">
    <source>
        <dbReference type="PROSITE" id="PS50994"/>
    </source>
</evidence>